<gene>
    <name evidence="1" type="ORF">OWV82_023656</name>
</gene>
<proteinExistence type="predicted"/>
<dbReference type="Proteomes" id="UP001164539">
    <property type="component" value="Chromosome 13"/>
</dbReference>
<reference evidence="1 2" key="1">
    <citation type="journal article" date="2023" name="Science">
        <title>Complex scaffold remodeling in plant triterpene biosynthesis.</title>
        <authorList>
            <person name="De La Pena R."/>
            <person name="Hodgson H."/>
            <person name="Liu J.C."/>
            <person name="Stephenson M.J."/>
            <person name="Martin A.C."/>
            <person name="Owen C."/>
            <person name="Harkess A."/>
            <person name="Leebens-Mack J."/>
            <person name="Jimenez L.E."/>
            <person name="Osbourn A."/>
            <person name="Sattely E.S."/>
        </authorList>
    </citation>
    <scope>NUCLEOTIDE SEQUENCE [LARGE SCALE GENOMIC DNA]</scope>
    <source>
        <strain evidence="2">cv. JPN11</strain>
        <tissue evidence="1">Leaf</tissue>
    </source>
</reference>
<name>A0ACC1WYT8_MELAZ</name>
<protein>
    <submittedName>
        <fullName evidence="1">Uncharacterized protein</fullName>
    </submittedName>
</protein>
<evidence type="ECO:0000313" key="2">
    <source>
        <dbReference type="Proteomes" id="UP001164539"/>
    </source>
</evidence>
<keyword evidence="2" id="KW-1185">Reference proteome</keyword>
<dbReference type="EMBL" id="CM051406">
    <property type="protein sequence ID" value="KAJ4703812.1"/>
    <property type="molecule type" value="Genomic_DNA"/>
</dbReference>
<sequence length="189" mass="21053">MATRHCDNVYMEMISDRACEVNRYIDGLEGKINELGRKKKDLEDMRCILDEMLIKYYHHSIDSLKKEEDMKKKLNDLTSAFRKIKGEIDLGGGEGPDKDWDAIVGEIRRIVAENKGTEVGDSGDTKEGIGESGKKRKNSRAGLWGQEVAGDVKETDLEGKKSGESSEVRTRIGEEGKDLDLVATGAGDW</sequence>
<comment type="caution">
    <text evidence="1">The sequence shown here is derived from an EMBL/GenBank/DDBJ whole genome shotgun (WGS) entry which is preliminary data.</text>
</comment>
<accession>A0ACC1WYT8</accession>
<organism evidence="1 2">
    <name type="scientific">Melia azedarach</name>
    <name type="common">Chinaberry tree</name>
    <dbReference type="NCBI Taxonomy" id="155640"/>
    <lineage>
        <taxon>Eukaryota</taxon>
        <taxon>Viridiplantae</taxon>
        <taxon>Streptophyta</taxon>
        <taxon>Embryophyta</taxon>
        <taxon>Tracheophyta</taxon>
        <taxon>Spermatophyta</taxon>
        <taxon>Magnoliopsida</taxon>
        <taxon>eudicotyledons</taxon>
        <taxon>Gunneridae</taxon>
        <taxon>Pentapetalae</taxon>
        <taxon>rosids</taxon>
        <taxon>malvids</taxon>
        <taxon>Sapindales</taxon>
        <taxon>Meliaceae</taxon>
        <taxon>Melia</taxon>
    </lineage>
</organism>
<evidence type="ECO:0000313" key="1">
    <source>
        <dbReference type="EMBL" id="KAJ4703812.1"/>
    </source>
</evidence>